<feature type="compositionally biased region" description="Basic and acidic residues" evidence="2">
    <location>
        <begin position="531"/>
        <end position="540"/>
    </location>
</feature>
<evidence type="ECO:0000256" key="2">
    <source>
        <dbReference type="SAM" id="MobiDB-lite"/>
    </source>
</evidence>
<feature type="compositionally biased region" description="Polar residues" evidence="2">
    <location>
        <begin position="786"/>
        <end position="809"/>
    </location>
</feature>
<dbReference type="OrthoDB" id="3196451at2759"/>
<dbReference type="Proteomes" id="UP000018144">
    <property type="component" value="Unassembled WGS sequence"/>
</dbReference>
<evidence type="ECO:0000313" key="4">
    <source>
        <dbReference type="EMBL" id="CCX33823.1"/>
    </source>
</evidence>
<dbReference type="SMART" id="SM00324">
    <property type="entry name" value="RhoGAP"/>
    <property type="match status" value="1"/>
</dbReference>
<feature type="compositionally biased region" description="Low complexity" evidence="2">
    <location>
        <begin position="569"/>
        <end position="583"/>
    </location>
</feature>
<dbReference type="Pfam" id="PF00620">
    <property type="entry name" value="RhoGAP"/>
    <property type="match status" value="1"/>
</dbReference>
<dbReference type="SUPFAM" id="SSF48350">
    <property type="entry name" value="GTPase activation domain, GAP"/>
    <property type="match status" value="1"/>
</dbReference>
<feature type="compositionally biased region" description="Polar residues" evidence="2">
    <location>
        <begin position="417"/>
        <end position="435"/>
    </location>
</feature>
<dbReference type="InterPro" id="IPR000198">
    <property type="entry name" value="RhoGAP_dom"/>
</dbReference>
<feature type="compositionally biased region" description="Gly residues" evidence="2">
    <location>
        <begin position="504"/>
        <end position="515"/>
    </location>
</feature>
<organism evidence="4 5">
    <name type="scientific">Pyronema omphalodes (strain CBS 100304)</name>
    <name type="common">Pyronema confluens</name>
    <dbReference type="NCBI Taxonomy" id="1076935"/>
    <lineage>
        <taxon>Eukaryota</taxon>
        <taxon>Fungi</taxon>
        <taxon>Dikarya</taxon>
        <taxon>Ascomycota</taxon>
        <taxon>Pezizomycotina</taxon>
        <taxon>Pezizomycetes</taxon>
        <taxon>Pezizales</taxon>
        <taxon>Pyronemataceae</taxon>
        <taxon>Pyronema</taxon>
    </lineage>
</organism>
<dbReference type="STRING" id="1076935.U4LWJ6"/>
<accession>U4LWJ6</accession>
<dbReference type="InterPro" id="IPR051025">
    <property type="entry name" value="RhoGAP"/>
</dbReference>
<dbReference type="CDD" id="cd04396">
    <property type="entry name" value="RhoGAP_fSAC7_BAG7"/>
    <property type="match status" value="1"/>
</dbReference>
<dbReference type="Gene3D" id="1.10.555.10">
    <property type="entry name" value="Rho GTPase activation protein"/>
    <property type="match status" value="1"/>
</dbReference>
<dbReference type="AlphaFoldDB" id="U4LWJ6"/>
<gene>
    <name evidence="4" type="ORF">PCON_02065</name>
</gene>
<evidence type="ECO:0000259" key="3">
    <source>
        <dbReference type="PROSITE" id="PS50238"/>
    </source>
</evidence>
<dbReference type="GO" id="GO:0007165">
    <property type="term" value="P:signal transduction"/>
    <property type="evidence" value="ECO:0007669"/>
    <property type="project" value="InterPro"/>
</dbReference>
<dbReference type="GO" id="GO:0005938">
    <property type="term" value="C:cell cortex"/>
    <property type="evidence" value="ECO:0007669"/>
    <property type="project" value="TreeGrafter"/>
</dbReference>
<dbReference type="eggNOG" id="KOG2710">
    <property type="taxonomic scope" value="Eukaryota"/>
</dbReference>
<feature type="region of interest" description="Disordered" evidence="2">
    <location>
        <begin position="315"/>
        <end position="729"/>
    </location>
</feature>
<feature type="compositionally biased region" description="Polar residues" evidence="2">
    <location>
        <begin position="584"/>
        <end position="595"/>
    </location>
</feature>
<keyword evidence="1" id="KW-0343">GTPase activation</keyword>
<feature type="domain" description="Rho-GAP" evidence="3">
    <location>
        <begin position="62"/>
        <end position="258"/>
    </location>
</feature>
<feature type="region of interest" description="Disordered" evidence="2">
    <location>
        <begin position="1"/>
        <end position="22"/>
    </location>
</feature>
<dbReference type="GO" id="GO:0060237">
    <property type="term" value="P:regulation of fungal-type cell wall organization"/>
    <property type="evidence" value="ECO:0007669"/>
    <property type="project" value="TreeGrafter"/>
</dbReference>
<evidence type="ECO:0000313" key="5">
    <source>
        <dbReference type="Proteomes" id="UP000018144"/>
    </source>
</evidence>
<sequence length="879" mass="93577">MTTAEASSLPIPPSSPPTKASLTNWWERFKKRNGKDNGLDRDPPGIFGVPLHRSINYANVAISLTNPDNGESFVYGYVPIVVAKCGVFLKEKATDIEGIFRLSGSAKRIKDLQTIFDSPEKYGKGLDWTGYTVHDAANVLRRYLNQLPEPIIPLDFYNKFRDPLTVQPEKFSVNEAIRVYQRLISELPPLNRQLLLYILDLLAVFASKSEANRMTAENLAAIFQPGLISHPSHEMAPQAYKLSQDVLVFLINHQDHFLMGMRGTNDGLGGPELGLYHDGDPTTPTSLRYSQTVLGRSPSNSSAAADDVRKFGGVRRNASVSSRKSGGAPVVASKSGSLSRSNTLPSKRSPRPRGGFPSPRPSPNPGHHGAEAHPPSPIEDTEAAEAHESHGSHGPRKTPSLPRPTGLGLAPPEPRSRNVSGSNLSHHSSPVTTPTKDLLYNFFSGSDQGNQRKLRKKRIPGSANHSAESSTTSLPVNNGAGTGHLDTLESVPQSPPQSPPSGPTGRGEAGIGSGMEGHRDGSSRDSGLSMTREREADRTPRSSGISAPVNIPNNNHHNHNHHHTSALMPTMSPTPSATSSVTSQDSNPSNPSYSEASPEKKKKTRSRWRWSNSKVEGWNPGSPPFAASTSSIAERMRRGSPSPPESQSRDGMGGSREGLAGRDSGMSDGSGDEEKQRGKRGWLRRFVQERDNDIPPAQLPPARYSQASLGGGSVQLQPPAGEMAEQRSAEALQMAPAAAQQAAKAADVPIFAPVPRAVCLGGMVGQAQRGASVGGSSLATIGGSPDSETTPRQTEVSTPTASAPANSTVEVREAAPAPSEMRLREKETPKTPMGSPYIAYHPPKPADLEAVPSVPVAVGTVASAPAPNRPTSSGAPRAE</sequence>
<reference evidence="4 5" key="1">
    <citation type="journal article" date="2013" name="PLoS Genet.">
        <title>The genome and development-dependent transcriptomes of Pyronema confluens: a window into fungal evolution.</title>
        <authorList>
            <person name="Traeger S."/>
            <person name="Altegoer F."/>
            <person name="Freitag M."/>
            <person name="Gabaldon T."/>
            <person name="Kempken F."/>
            <person name="Kumar A."/>
            <person name="Marcet-Houben M."/>
            <person name="Poggeler S."/>
            <person name="Stajich J.E."/>
            <person name="Nowrousian M."/>
        </authorList>
    </citation>
    <scope>NUCLEOTIDE SEQUENCE [LARGE SCALE GENOMIC DNA]</scope>
    <source>
        <strain evidence="5">CBS 100304</strain>
        <tissue evidence="4">Vegetative mycelium</tissue>
    </source>
</reference>
<feature type="compositionally biased region" description="Polar residues" evidence="2">
    <location>
        <begin position="334"/>
        <end position="344"/>
    </location>
</feature>
<protein>
    <submittedName>
        <fullName evidence="4">Similar to Rho-GTPase-activating protein 5 acc. no. O74335</fullName>
    </submittedName>
</protein>
<keyword evidence="5" id="KW-1185">Reference proteome</keyword>
<feature type="compositionally biased region" description="Pro residues" evidence="2">
    <location>
        <begin position="493"/>
        <end position="502"/>
    </location>
</feature>
<dbReference type="EMBL" id="HF936249">
    <property type="protein sequence ID" value="CCX33823.1"/>
    <property type="molecule type" value="Genomic_DNA"/>
</dbReference>
<dbReference type="InterPro" id="IPR008936">
    <property type="entry name" value="Rho_GTPase_activation_prot"/>
</dbReference>
<evidence type="ECO:0000256" key="1">
    <source>
        <dbReference type="ARBA" id="ARBA00022468"/>
    </source>
</evidence>
<name>U4LWJ6_PYROM</name>
<feature type="region of interest" description="Disordered" evidence="2">
    <location>
        <begin position="767"/>
        <end position="851"/>
    </location>
</feature>
<dbReference type="GO" id="GO:0005096">
    <property type="term" value="F:GTPase activator activity"/>
    <property type="evidence" value="ECO:0007669"/>
    <property type="project" value="UniProtKB-KW"/>
</dbReference>
<proteinExistence type="predicted"/>
<dbReference type="PROSITE" id="PS50238">
    <property type="entry name" value="RHOGAP"/>
    <property type="match status" value="1"/>
</dbReference>
<feature type="compositionally biased region" description="Polar residues" evidence="2">
    <location>
        <begin position="463"/>
        <end position="476"/>
    </location>
</feature>
<dbReference type="PANTHER" id="PTHR15228:SF25">
    <property type="entry name" value="F-BAR DOMAIN-CONTAINING PROTEIN"/>
    <property type="match status" value="1"/>
</dbReference>
<dbReference type="PANTHER" id="PTHR15228">
    <property type="entry name" value="SPERMATHECAL PHYSIOLOGY VARIANT"/>
    <property type="match status" value="1"/>
</dbReference>